<reference evidence="25" key="1">
    <citation type="submission" date="2024-07" db="EMBL/GenBank/DDBJ databases">
        <title>Two chromosome-level genome assemblies of Korean endemic species Abeliophyllum distichum and Forsythia ovata (Oleaceae).</title>
        <authorList>
            <person name="Jang H."/>
        </authorList>
    </citation>
    <scope>NUCLEOTIDE SEQUENCE [LARGE SCALE GENOMIC DNA]</scope>
</reference>
<keyword evidence="5" id="KW-0150">Chloroplast</keyword>
<evidence type="ECO:0000256" key="3">
    <source>
        <dbReference type="ARBA" id="ARBA00004229"/>
    </source>
</evidence>
<evidence type="ECO:0000256" key="12">
    <source>
        <dbReference type="ARBA" id="ARBA00022842"/>
    </source>
</evidence>
<dbReference type="SUPFAM" id="SSF51391">
    <property type="entry name" value="Thiamin phosphate synthase"/>
    <property type="match status" value="1"/>
</dbReference>
<comment type="catalytic activity">
    <reaction evidence="1">
        <text>4-amino-5-hydroxymethyl-2-methylpyrimidine + ATP = 4-amino-2-methyl-5-(phosphooxymethyl)pyrimidine + ADP + H(+)</text>
        <dbReference type="Rhea" id="RHEA:23096"/>
        <dbReference type="ChEBI" id="CHEBI:15378"/>
        <dbReference type="ChEBI" id="CHEBI:16892"/>
        <dbReference type="ChEBI" id="CHEBI:30616"/>
        <dbReference type="ChEBI" id="CHEBI:58354"/>
        <dbReference type="ChEBI" id="CHEBI:456216"/>
        <dbReference type="EC" id="2.7.1.49"/>
    </reaction>
</comment>
<gene>
    <name evidence="24" type="ORF">Fot_18420</name>
</gene>
<evidence type="ECO:0000259" key="23">
    <source>
        <dbReference type="Pfam" id="PF08543"/>
    </source>
</evidence>
<evidence type="ECO:0000256" key="15">
    <source>
        <dbReference type="ARBA" id="ARBA00023268"/>
    </source>
</evidence>
<dbReference type="Gene3D" id="3.20.20.70">
    <property type="entry name" value="Aldolase class I"/>
    <property type="match status" value="1"/>
</dbReference>
<dbReference type="Proteomes" id="UP001604277">
    <property type="component" value="Unassembled WGS sequence"/>
</dbReference>
<keyword evidence="6" id="KW-0934">Plastid</keyword>
<evidence type="ECO:0000256" key="1">
    <source>
        <dbReference type="ARBA" id="ARBA00000151"/>
    </source>
</evidence>
<dbReference type="PANTHER" id="PTHR20858:SF17">
    <property type="entry name" value="HYDROXYMETHYLPYRIMIDINE_PHOSPHOMETHYLPYRIMIDINE KINASE THI20-RELATED"/>
    <property type="match status" value="1"/>
</dbReference>
<keyword evidence="10" id="KW-0418">Kinase</keyword>
<proteinExistence type="inferred from homology"/>
<feature type="domain" description="Thiamine phosphate synthase/TenI" evidence="22">
    <location>
        <begin position="382"/>
        <end position="566"/>
    </location>
</feature>
<comment type="caution">
    <text evidence="24">The sequence shown here is derived from an EMBL/GenBank/DDBJ whole genome shotgun (WGS) entry which is preliminary data.</text>
</comment>
<comment type="function">
    <text evidence="20">Essential for thiamine biosynthesis. Bifunctional enzyme that catalyzes the phosphorylation of hydroxymethylpyrimidine phosphate (HMP-P) to HMP-PP and condenses 4-methyl-5-(beta-hydroxyethyl)thiazole monophosphate (THZ-P) and 2-methyl-4-amino-5-hydroxymethyl pyrimidine pyrophosphate (HMP-PP) to form thiamine monophosphate (TMP).</text>
</comment>
<dbReference type="InterPro" id="IPR022998">
    <property type="entry name" value="ThiamineP_synth_TenI"/>
</dbReference>
<dbReference type="Pfam" id="PF02581">
    <property type="entry name" value="TMP-TENI"/>
    <property type="match status" value="1"/>
</dbReference>
<dbReference type="InterPro" id="IPR036206">
    <property type="entry name" value="ThiamineP_synth_sf"/>
</dbReference>
<evidence type="ECO:0000256" key="10">
    <source>
        <dbReference type="ARBA" id="ARBA00022777"/>
    </source>
</evidence>
<evidence type="ECO:0000256" key="17">
    <source>
        <dbReference type="ARBA" id="ARBA00047334"/>
    </source>
</evidence>
<dbReference type="Gene3D" id="3.40.1190.20">
    <property type="match status" value="1"/>
</dbReference>
<comment type="catalytic activity">
    <reaction evidence="17">
        <text>4-methyl-5-(2-phosphooxyethyl)-thiazole + 4-amino-2-methyl-5-(diphosphooxymethyl)pyrimidine + H(+) = thiamine phosphate + diphosphate</text>
        <dbReference type="Rhea" id="RHEA:22328"/>
        <dbReference type="ChEBI" id="CHEBI:15378"/>
        <dbReference type="ChEBI" id="CHEBI:33019"/>
        <dbReference type="ChEBI" id="CHEBI:37575"/>
        <dbReference type="ChEBI" id="CHEBI:57841"/>
        <dbReference type="ChEBI" id="CHEBI:58296"/>
        <dbReference type="EC" id="2.5.1.3"/>
    </reaction>
</comment>
<dbReference type="GO" id="GO:0004789">
    <property type="term" value="F:thiamine-phosphate diphosphorylase activity"/>
    <property type="evidence" value="ECO:0007669"/>
    <property type="project" value="UniProtKB-EC"/>
</dbReference>
<evidence type="ECO:0000256" key="20">
    <source>
        <dbReference type="ARBA" id="ARBA00054297"/>
    </source>
</evidence>
<keyword evidence="14" id="KW-0784">Thiamine biosynthesis</keyword>
<dbReference type="InterPro" id="IPR013785">
    <property type="entry name" value="Aldolase_TIM"/>
</dbReference>
<dbReference type="GO" id="GO:0046872">
    <property type="term" value="F:metal ion binding"/>
    <property type="evidence" value="ECO:0007669"/>
    <property type="project" value="UniProtKB-KW"/>
</dbReference>
<dbReference type="InterPro" id="IPR029056">
    <property type="entry name" value="Ribokinase-like"/>
</dbReference>
<dbReference type="FunFam" id="3.40.1190.20:FF:000040">
    <property type="entry name" value="Thiamine biosynthetic bifunctional enzyme TH1, chloroplastic"/>
    <property type="match status" value="1"/>
</dbReference>
<protein>
    <submittedName>
        <fullName evidence="24">Thiamine biosynthetic bifunctional enzyme TH1</fullName>
    </submittedName>
</protein>
<evidence type="ECO:0000256" key="14">
    <source>
        <dbReference type="ARBA" id="ARBA00022977"/>
    </source>
</evidence>
<keyword evidence="9" id="KW-0547">Nucleotide-binding</keyword>
<comment type="pathway">
    <text evidence="16">Cofactor biosynthesis; thiamine diphosphate biosynthesis; 4-amino-2-methyl-5-diphosphomethylpyrimidine from 5-amino-1-(5-phospho-D-ribosyl)imidazole: step 2/3.</text>
</comment>
<accession>A0ABD1VI51</accession>
<keyword evidence="13" id="KW-0809">Transit peptide</keyword>
<dbReference type="GO" id="GO:0008902">
    <property type="term" value="F:hydroxymethylpyrimidine kinase activity"/>
    <property type="evidence" value="ECO:0007669"/>
    <property type="project" value="UniProtKB-EC"/>
</dbReference>
<comment type="subcellular location">
    <subcellularLocation>
        <location evidence="3">Plastid</location>
        <location evidence="3">Chloroplast</location>
    </subcellularLocation>
</comment>
<dbReference type="Pfam" id="PF08543">
    <property type="entry name" value="Phos_pyr_kin"/>
    <property type="match status" value="1"/>
</dbReference>
<evidence type="ECO:0000256" key="19">
    <source>
        <dbReference type="ARBA" id="ARBA00047883"/>
    </source>
</evidence>
<dbReference type="HAMAP" id="MF_00097">
    <property type="entry name" value="TMP_synthase"/>
    <property type="match status" value="1"/>
</dbReference>
<evidence type="ECO:0000256" key="2">
    <source>
        <dbReference type="ARBA" id="ARBA00001946"/>
    </source>
</evidence>
<dbReference type="FunFam" id="3.20.20.70:FF:000104">
    <property type="entry name" value="Thiamine biosynthetic bifunctional enzyme"/>
    <property type="match status" value="1"/>
</dbReference>
<keyword evidence="8" id="KW-0479">Metal-binding</keyword>
<dbReference type="InterPro" id="IPR013749">
    <property type="entry name" value="PM/HMP-P_kinase-1"/>
</dbReference>
<feature type="domain" description="Pyridoxamine kinase/Phosphomethylpyrimidine kinase" evidence="23">
    <location>
        <begin position="108"/>
        <end position="348"/>
    </location>
</feature>
<organism evidence="24 25">
    <name type="scientific">Forsythia ovata</name>
    <dbReference type="NCBI Taxonomy" id="205694"/>
    <lineage>
        <taxon>Eukaryota</taxon>
        <taxon>Viridiplantae</taxon>
        <taxon>Streptophyta</taxon>
        <taxon>Embryophyta</taxon>
        <taxon>Tracheophyta</taxon>
        <taxon>Spermatophyta</taxon>
        <taxon>Magnoliopsida</taxon>
        <taxon>eudicotyledons</taxon>
        <taxon>Gunneridae</taxon>
        <taxon>Pentapetalae</taxon>
        <taxon>asterids</taxon>
        <taxon>lamiids</taxon>
        <taxon>Lamiales</taxon>
        <taxon>Oleaceae</taxon>
        <taxon>Forsythieae</taxon>
        <taxon>Forsythia</taxon>
    </lineage>
</organism>
<evidence type="ECO:0000259" key="22">
    <source>
        <dbReference type="Pfam" id="PF02581"/>
    </source>
</evidence>
<evidence type="ECO:0000256" key="11">
    <source>
        <dbReference type="ARBA" id="ARBA00022840"/>
    </source>
</evidence>
<keyword evidence="7" id="KW-0808">Transferase</keyword>
<evidence type="ECO:0000256" key="5">
    <source>
        <dbReference type="ARBA" id="ARBA00022528"/>
    </source>
</evidence>
<evidence type="ECO:0000256" key="16">
    <source>
        <dbReference type="ARBA" id="ARBA00037917"/>
    </source>
</evidence>
<dbReference type="EMBL" id="JBFOLJ010000005">
    <property type="protein sequence ID" value="KAL2537029.1"/>
    <property type="molecule type" value="Genomic_DNA"/>
</dbReference>
<keyword evidence="12" id="KW-0460">Magnesium</keyword>
<comment type="cofactor">
    <cofactor evidence="2">
        <name>Mg(2+)</name>
        <dbReference type="ChEBI" id="CHEBI:18420"/>
    </cofactor>
</comment>
<dbReference type="InterPro" id="IPR034291">
    <property type="entry name" value="TMP_synthase"/>
</dbReference>
<name>A0ABD1VI51_9LAMI</name>
<dbReference type="GO" id="GO:0009228">
    <property type="term" value="P:thiamine biosynthetic process"/>
    <property type="evidence" value="ECO:0007669"/>
    <property type="project" value="UniProtKB-KW"/>
</dbReference>
<dbReference type="PANTHER" id="PTHR20858">
    <property type="entry name" value="PHOSPHOMETHYLPYRIMIDINE KINASE"/>
    <property type="match status" value="1"/>
</dbReference>
<keyword evidence="11" id="KW-0067">ATP-binding</keyword>
<comment type="similarity">
    <text evidence="21">Belongs to the thiamine-phosphate synthase family.</text>
</comment>
<keyword evidence="15" id="KW-0511">Multifunctional enzyme</keyword>
<evidence type="ECO:0000256" key="4">
    <source>
        <dbReference type="ARBA" id="ARBA00005165"/>
    </source>
</evidence>
<sequence length="587" mass="63001">MDISYKFVFIQPESAKKPQCQLGETSYPSGRLPVYPHHMGYYSLQAFLTTSCTLVNSHHLRHSPLPSSTFHNARVLNLKAVQQEENSRPLVTMSQVRIPHVLTVAGSDSGAGAGIQADLKACAARGVYCSTVITAVTAQNTVGVQGVSIVSEDFVGEQLRSVLSDMCPDVVKTGMLPSTGIVKILSQSLREFPVRALVVDPVMVSTSGDVLAGPSILDSFREELLPMADIVTPNLKEASALLGGVPLETVADMRSAAKSIHDIGPRNVLVKGGDLADSSDAVDVLFDGKDFYEFRSSRIKTRNTHGTGCTLASSIAAELARGSSLFFAVKTAKRYVETALDYSKDILIGNGRQGPFDHMTKLKNSVRKFNGHRPFDPNDLLLYAVTDSRMNKKWGRSITDAVKAALEGGATIVQLREKDANTRDFLEAAKACLEICRQHGVPLLINDRVDIALACDADGVHVGQSDMPARVVRILLGPDKIIGVSCKTPEQAHVAWIEGADYIGCGGVYPTNTKENNLTVGLDGLKNVCLASNLPVVAIGGIGISNVQPVMELGVPSLKGVAVVSSLFDKESVLRETQNLRRVLLAN</sequence>
<evidence type="ECO:0000256" key="9">
    <source>
        <dbReference type="ARBA" id="ARBA00022741"/>
    </source>
</evidence>
<comment type="pathway">
    <text evidence="4">Cofactor biosynthesis; thiamine diphosphate biosynthesis; thiamine phosphate from 4-amino-2-methyl-5-diphosphomethylpyrimidine and 4-methyl-5-(2-phosphoethyl)-thiazole: step 1/1.</text>
</comment>
<dbReference type="InterPro" id="IPR004399">
    <property type="entry name" value="HMP/HMP-P_kinase_dom"/>
</dbReference>
<evidence type="ECO:0000256" key="6">
    <source>
        <dbReference type="ARBA" id="ARBA00022640"/>
    </source>
</evidence>
<dbReference type="NCBIfam" id="TIGR00097">
    <property type="entry name" value="HMP-P_kinase"/>
    <property type="match status" value="1"/>
</dbReference>
<dbReference type="SUPFAM" id="SSF53613">
    <property type="entry name" value="Ribokinase-like"/>
    <property type="match status" value="1"/>
</dbReference>
<dbReference type="GO" id="GO:0005524">
    <property type="term" value="F:ATP binding"/>
    <property type="evidence" value="ECO:0007669"/>
    <property type="project" value="UniProtKB-KW"/>
</dbReference>
<evidence type="ECO:0000313" key="24">
    <source>
        <dbReference type="EMBL" id="KAL2537029.1"/>
    </source>
</evidence>
<evidence type="ECO:0000256" key="8">
    <source>
        <dbReference type="ARBA" id="ARBA00022723"/>
    </source>
</evidence>
<dbReference type="AlphaFoldDB" id="A0ABD1VI51"/>
<evidence type="ECO:0000313" key="25">
    <source>
        <dbReference type="Proteomes" id="UP001604277"/>
    </source>
</evidence>
<dbReference type="GO" id="GO:0009507">
    <property type="term" value="C:chloroplast"/>
    <property type="evidence" value="ECO:0007669"/>
    <property type="project" value="UniProtKB-SubCell"/>
</dbReference>
<dbReference type="CDD" id="cd01169">
    <property type="entry name" value="HMPP_kinase"/>
    <property type="match status" value="1"/>
</dbReference>
<comment type="catalytic activity">
    <reaction evidence="19">
        <text>2-[(2R,5Z)-2-carboxy-4-methylthiazol-5(2H)-ylidene]ethyl phosphate + 4-amino-2-methyl-5-(diphosphooxymethyl)pyrimidine + 2 H(+) = thiamine phosphate + CO2 + diphosphate</text>
        <dbReference type="Rhea" id="RHEA:47844"/>
        <dbReference type="ChEBI" id="CHEBI:15378"/>
        <dbReference type="ChEBI" id="CHEBI:16526"/>
        <dbReference type="ChEBI" id="CHEBI:33019"/>
        <dbReference type="ChEBI" id="CHEBI:37575"/>
        <dbReference type="ChEBI" id="CHEBI:57841"/>
        <dbReference type="ChEBI" id="CHEBI:62899"/>
        <dbReference type="EC" id="2.5.1.3"/>
    </reaction>
</comment>
<evidence type="ECO:0000256" key="21">
    <source>
        <dbReference type="ARBA" id="ARBA00061123"/>
    </source>
</evidence>
<evidence type="ECO:0000256" key="18">
    <source>
        <dbReference type="ARBA" id="ARBA00047851"/>
    </source>
</evidence>
<dbReference type="NCBIfam" id="TIGR00693">
    <property type="entry name" value="thiE"/>
    <property type="match status" value="1"/>
</dbReference>
<keyword evidence="25" id="KW-1185">Reference proteome</keyword>
<comment type="catalytic activity">
    <reaction evidence="18">
        <text>2-(2-carboxy-4-methylthiazol-5-yl)ethyl phosphate + 4-amino-2-methyl-5-(diphosphooxymethyl)pyrimidine + 2 H(+) = thiamine phosphate + CO2 + diphosphate</text>
        <dbReference type="Rhea" id="RHEA:47848"/>
        <dbReference type="ChEBI" id="CHEBI:15378"/>
        <dbReference type="ChEBI" id="CHEBI:16526"/>
        <dbReference type="ChEBI" id="CHEBI:33019"/>
        <dbReference type="ChEBI" id="CHEBI:37575"/>
        <dbReference type="ChEBI" id="CHEBI:57841"/>
        <dbReference type="ChEBI" id="CHEBI:62890"/>
        <dbReference type="EC" id="2.5.1.3"/>
    </reaction>
</comment>
<dbReference type="CDD" id="cd00564">
    <property type="entry name" value="TMP_TenI"/>
    <property type="match status" value="1"/>
</dbReference>
<evidence type="ECO:0000256" key="7">
    <source>
        <dbReference type="ARBA" id="ARBA00022679"/>
    </source>
</evidence>
<evidence type="ECO:0000256" key="13">
    <source>
        <dbReference type="ARBA" id="ARBA00022946"/>
    </source>
</evidence>